<dbReference type="SMART" id="SM00408">
    <property type="entry name" value="IGc2"/>
    <property type="match status" value="4"/>
</dbReference>
<evidence type="ECO:0000256" key="4">
    <source>
        <dbReference type="ARBA" id="ARBA00022737"/>
    </source>
</evidence>
<evidence type="ECO:0000256" key="3">
    <source>
        <dbReference type="ARBA" id="ARBA00022729"/>
    </source>
</evidence>
<keyword evidence="5 10" id="KW-1133">Transmembrane helix</keyword>
<keyword evidence="8" id="KW-0393">Immunoglobulin domain</keyword>
<keyword evidence="4" id="KW-0677">Repeat</keyword>
<dbReference type="SUPFAM" id="SSF48726">
    <property type="entry name" value="Immunoglobulin"/>
    <property type="match status" value="9"/>
</dbReference>
<keyword evidence="2 10" id="KW-0812">Transmembrane</keyword>
<dbReference type="InterPro" id="IPR051102">
    <property type="entry name" value="IgSF_V-set/TM_domain"/>
</dbReference>
<feature type="signal peptide" evidence="11">
    <location>
        <begin position="1"/>
        <end position="28"/>
    </location>
</feature>
<feature type="domain" description="Ig-like" evidence="12">
    <location>
        <begin position="553"/>
        <end position="667"/>
    </location>
</feature>
<dbReference type="SMART" id="SM00409">
    <property type="entry name" value="IG"/>
    <property type="match status" value="9"/>
</dbReference>
<dbReference type="FunFam" id="2.60.40.10:FF:000191">
    <property type="entry name" value="Immunoglobulin superfamily member 3"/>
    <property type="match status" value="1"/>
</dbReference>
<dbReference type="EMBL" id="JAERUA010000005">
    <property type="protein sequence ID" value="KAI1899723.1"/>
    <property type="molecule type" value="Genomic_DNA"/>
</dbReference>
<evidence type="ECO:0000256" key="1">
    <source>
        <dbReference type="ARBA" id="ARBA00004479"/>
    </source>
</evidence>
<feature type="domain" description="Ig-like" evidence="12">
    <location>
        <begin position="155"/>
        <end position="259"/>
    </location>
</feature>
<dbReference type="PROSITE" id="PS50835">
    <property type="entry name" value="IG_LIKE"/>
    <property type="match status" value="8"/>
</dbReference>
<feature type="domain" description="Ig-like" evidence="12">
    <location>
        <begin position="696"/>
        <end position="780"/>
    </location>
</feature>
<dbReference type="InterPro" id="IPR003598">
    <property type="entry name" value="Ig_sub2"/>
</dbReference>
<feature type="domain" description="Ig-like" evidence="12">
    <location>
        <begin position="286"/>
        <end position="404"/>
    </location>
</feature>
<feature type="region of interest" description="Disordered" evidence="9">
    <location>
        <begin position="1259"/>
        <end position="1279"/>
    </location>
</feature>
<reference evidence="13" key="1">
    <citation type="submission" date="2021-01" db="EMBL/GenBank/DDBJ databases">
        <authorList>
            <person name="Zahm M."/>
            <person name="Roques C."/>
            <person name="Cabau C."/>
            <person name="Klopp C."/>
            <person name="Donnadieu C."/>
            <person name="Jouanno E."/>
            <person name="Lampietro C."/>
            <person name="Louis A."/>
            <person name="Herpin A."/>
            <person name="Echchiki A."/>
            <person name="Berthelot C."/>
            <person name="Parey E."/>
            <person name="Roest-Crollius H."/>
            <person name="Braasch I."/>
            <person name="Postlethwait J."/>
            <person name="Bobe J."/>
            <person name="Montfort J."/>
            <person name="Bouchez O."/>
            <person name="Begum T."/>
            <person name="Mejri S."/>
            <person name="Adams A."/>
            <person name="Chen W.-J."/>
            <person name="Guiguen Y."/>
        </authorList>
    </citation>
    <scope>NUCLEOTIDE SEQUENCE</scope>
    <source>
        <tissue evidence="13">Blood</tissue>
    </source>
</reference>
<evidence type="ECO:0000256" key="7">
    <source>
        <dbReference type="ARBA" id="ARBA00023157"/>
    </source>
</evidence>
<feature type="domain" description="Ig-like" evidence="12">
    <location>
        <begin position="423"/>
        <end position="546"/>
    </location>
</feature>
<evidence type="ECO:0000313" key="14">
    <source>
        <dbReference type="Proteomes" id="UP000829720"/>
    </source>
</evidence>
<evidence type="ECO:0000256" key="5">
    <source>
        <dbReference type="ARBA" id="ARBA00022989"/>
    </source>
</evidence>
<dbReference type="PANTHER" id="PTHR12207">
    <property type="entry name" value="V-SET AND TRANSMEMBRANE DOMAIN-CONTAINING PROTEIN"/>
    <property type="match status" value="1"/>
</dbReference>
<name>A0A8T3DRF8_9TELE</name>
<evidence type="ECO:0000256" key="10">
    <source>
        <dbReference type="SAM" id="Phobius"/>
    </source>
</evidence>
<dbReference type="PANTHER" id="PTHR12207:SF25">
    <property type="entry name" value="IMMUNOGLOBULIN SUPERFAMILY MEMBER 2"/>
    <property type="match status" value="1"/>
</dbReference>
<keyword evidence="14" id="KW-1185">Reference proteome</keyword>
<comment type="caution">
    <text evidence="13">The sequence shown here is derived from an EMBL/GenBank/DDBJ whole genome shotgun (WGS) entry which is preliminary data.</text>
</comment>
<dbReference type="OrthoDB" id="9949420at2759"/>
<comment type="subcellular location">
    <subcellularLocation>
        <location evidence="1">Membrane</location>
        <topology evidence="1">Single-pass type I membrane protein</topology>
    </subcellularLocation>
</comment>
<evidence type="ECO:0000256" key="6">
    <source>
        <dbReference type="ARBA" id="ARBA00023136"/>
    </source>
</evidence>
<dbReference type="GO" id="GO:0016020">
    <property type="term" value="C:membrane"/>
    <property type="evidence" value="ECO:0007669"/>
    <property type="project" value="UniProtKB-SubCell"/>
</dbReference>
<evidence type="ECO:0000256" key="2">
    <source>
        <dbReference type="ARBA" id="ARBA00022692"/>
    </source>
</evidence>
<sequence>MDLVQRSLWGSMLLLYLNGLLLWDVCFGQRVVKIQSGPLYRAKGYPVAISCNVSGFSGPAEQTFEFSVYKPARPRVELRIISTADAGFGYASHSKRVMNKDIHIQRITGSSVLFKINNLLVDDAGEYECHTPNTDPSYLGSYSAKTTVNVIQDTLSVSSIPAILSKTEGESVQLECEVSSQTFQHTHLSVSWFLQSKDASEHHPIISLARDFTLSPGEGFEDRYRAGLIRLDKVQDTTYRLSMSQLQVSDQGQLYCMAEEWIQDPDHSWYKIAHNTSGMFTLQVQPLDILADVDSFKTRIEVPKENLQEGETLVIQCTVEANNILDSYFSVVWQKDEKVMAEIGPTGVPVIGPNYNSRASEEELKLVKKSDRDYLLTIRPVRTEDSGSYRCRVWKQEKTSGSFTRSQSQESSAKQVHVSVTESKLAVSTLTTKMSVHEGDILWVTCKVSGTNGQLSISWQHKQGQDTTDVISLGHNGVMEPGSRYRQRAETGDVRTLRATSDSFVLEIANAMVSDSGVYKCTVSEWVMEASGGVKKEGGSKSQEVTAEVRSVDSLIDAQLKSRTTQVKDNEEIELFCSVKGPKFPVTVIWKFKHSSAQSQEQVVSVHYDGVIIWWKEHQNYQLRSQVLSGETMYILKVFRASAEEAGKYQCVVEAYLRDTQKALKLSNELAVNVLKLDSLLSIRAGPQGQLQHTVGSDVLMECAILSVTVNTTRFAVSWIFQAEGGANRTLLSTDRDSVMVAGVGVGQRYSLSRPEARAYELILRQAEIDDSGRYYCLVEEWLQDPHGKWSSLALKSAMIQLIVQPQKISSEHQLRVMKTESEVKVQESEHVHLNCTLDPSSIMPTSHYSITWFFIPANSSDQMVLMKFSHEALLDYTGVNSELVKRLRFYTPARGSFSLAIQNMGVEDSGRYSCQVAEYLLNCEGQWQQKDTDQSGVTNVTVHQTESNLHVLKHQDSLTMGDAHDSFEINCNITSRSSDRSVFEVTWWRRQVDGGGEPRPIFRAGRNFTLQHLDKTRHGLIFGRPKPTLYCLTVPNAEPSDSGQYFCRVEEWLLSPRNTWRKIAEDSSGYLTVSFQTKASNFSVSKHDVNVTIQEHSKVVIDCMVAAQSIMPTSDYSVTWFFVPAHSSVTEVLMKYSHEGLLDYTSFNTKLVERIRFYTPARGTFSLAIQNVDVEDSGRYSCQVAEYHFDCEGQWQQMATDQSGVTHVMVHQTVDSKAQEQCVAAIVPTLLWVIIAVLVVVIGVLVYKFWKAGGKSAKKKQADSLWAENNPLKPTPEA</sequence>
<dbReference type="Pfam" id="PF07686">
    <property type="entry name" value="V-set"/>
    <property type="match status" value="5"/>
</dbReference>
<keyword evidence="3 11" id="KW-0732">Signal</keyword>
<evidence type="ECO:0000256" key="9">
    <source>
        <dbReference type="SAM" id="MobiDB-lite"/>
    </source>
</evidence>
<feature type="domain" description="Ig-like" evidence="12">
    <location>
        <begin position="1081"/>
        <end position="1207"/>
    </location>
</feature>
<proteinExistence type="predicted"/>
<dbReference type="CDD" id="cd00099">
    <property type="entry name" value="IgV"/>
    <property type="match status" value="2"/>
</dbReference>
<gene>
    <name evidence="13" type="ORF">AGOR_G00064700</name>
</gene>
<feature type="domain" description="Ig-like" evidence="12">
    <location>
        <begin position="806"/>
        <end position="934"/>
    </location>
</feature>
<dbReference type="AlphaFoldDB" id="A0A8T3DRF8"/>
<dbReference type="SMART" id="SM00406">
    <property type="entry name" value="IGv"/>
    <property type="match status" value="7"/>
</dbReference>
<feature type="transmembrane region" description="Helical" evidence="10">
    <location>
        <begin position="1231"/>
        <end position="1251"/>
    </location>
</feature>
<dbReference type="InterPro" id="IPR013106">
    <property type="entry name" value="Ig_V-set"/>
</dbReference>
<organism evidence="13 14">
    <name type="scientific">Albula goreensis</name>
    <dbReference type="NCBI Taxonomy" id="1534307"/>
    <lineage>
        <taxon>Eukaryota</taxon>
        <taxon>Metazoa</taxon>
        <taxon>Chordata</taxon>
        <taxon>Craniata</taxon>
        <taxon>Vertebrata</taxon>
        <taxon>Euteleostomi</taxon>
        <taxon>Actinopterygii</taxon>
        <taxon>Neopterygii</taxon>
        <taxon>Teleostei</taxon>
        <taxon>Albuliformes</taxon>
        <taxon>Albulidae</taxon>
        <taxon>Albula</taxon>
    </lineage>
</organism>
<dbReference type="Pfam" id="PF07679">
    <property type="entry name" value="I-set"/>
    <property type="match status" value="1"/>
</dbReference>
<evidence type="ECO:0000259" key="12">
    <source>
        <dbReference type="PROSITE" id="PS50835"/>
    </source>
</evidence>
<evidence type="ECO:0000256" key="8">
    <source>
        <dbReference type="ARBA" id="ARBA00023319"/>
    </source>
</evidence>
<dbReference type="InterPro" id="IPR007110">
    <property type="entry name" value="Ig-like_dom"/>
</dbReference>
<protein>
    <recommendedName>
        <fullName evidence="12">Ig-like domain-containing protein</fullName>
    </recommendedName>
</protein>
<dbReference type="InterPro" id="IPR003599">
    <property type="entry name" value="Ig_sub"/>
</dbReference>
<evidence type="ECO:0000313" key="13">
    <source>
        <dbReference type="EMBL" id="KAI1899723.1"/>
    </source>
</evidence>
<dbReference type="FunFam" id="2.60.40.10:FF:000491">
    <property type="entry name" value="Immunoglobulin superfamily, member 3"/>
    <property type="match status" value="1"/>
</dbReference>
<keyword evidence="7" id="KW-1015">Disulfide bond</keyword>
<dbReference type="Gene3D" id="2.60.40.10">
    <property type="entry name" value="Immunoglobulins"/>
    <property type="match status" value="9"/>
</dbReference>
<feature type="domain" description="Ig-like" evidence="12">
    <location>
        <begin position="962"/>
        <end position="1065"/>
    </location>
</feature>
<dbReference type="InterPro" id="IPR036179">
    <property type="entry name" value="Ig-like_dom_sf"/>
</dbReference>
<dbReference type="Proteomes" id="UP000829720">
    <property type="component" value="Unassembled WGS sequence"/>
</dbReference>
<evidence type="ECO:0000256" key="11">
    <source>
        <dbReference type="SAM" id="SignalP"/>
    </source>
</evidence>
<dbReference type="InterPro" id="IPR013783">
    <property type="entry name" value="Ig-like_fold"/>
</dbReference>
<keyword evidence="6 10" id="KW-0472">Membrane</keyword>
<feature type="chain" id="PRO_5035727520" description="Ig-like domain-containing protein" evidence="11">
    <location>
        <begin position="29"/>
        <end position="1279"/>
    </location>
</feature>
<dbReference type="InterPro" id="IPR013098">
    <property type="entry name" value="Ig_I-set"/>
</dbReference>
<accession>A0A8T3DRF8</accession>